<protein>
    <submittedName>
        <fullName evidence="2">Uncharacterized protein</fullName>
    </submittedName>
</protein>
<reference evidence="2" key="3">
    <citation type="journal article" date="2000" name="Genome Res.">
        <title>RIKEN integrated sequence analysis (RISA) system--384-format sequencing pipeline with 384 multicapillary sequencer.</title>
        <authorList>
            <person name="Shibata K."/>
            <person name="Itoh M."/>
            <person name="Aizawa K."/>
            <person name="Nagaoka S."/>
            <person name="Sasaki N."/>
            <person name="Carninci P."/>
            <person name="Konno H."/>
            <person name="Akiyama J."/>
            <person name="Nishi K."/>
            <person name="Kitsunai T."/>
            <person name="Tashiro H."/>
            <person name="Itoh M."/>
            <person name="Sumi N."/>
            <person name="Ishii Y."/>
            <person name="Nakamura S."/>
            <person name="Hazama M."/>
            <person name="Nishine T."/>
            <person name="Harada A."/>
            <person name="Yamamoto R."/>
            <person name="Matsumoto H."/>
            <person name="Sakaguchi S."/>
            <person name="Ikegami T."/>
            <person name="Kashiwagi K."/>
            <person name="Fujiwake S."/>
            <person name="Inoue K."/>
            <person name="Togawa Y."/>
            <person name="Izawa M."/>
            <person name="Ohara E."/>
            <person name="Watahiki M."/>
            <person name="Yoneda Y."/>
            <person name="Ishikawa T."/>
            <person name="Ozawa K."/>
            <person name="Tanaka T."/>
            <person name="Matsuura S."/>
            <person name="Kawai J."/>
            <person name="Okazaki Y."/>
            <person name="Muramatsu M."/>
            <person name="Inoue Y."/>
            <person name="Kira A."/>
            <person name="Hayashizaki Y."/>
        </authorList>
    </citation>
    <scope>NUCLEOTIDE SEQUENCE</scope>
    <source>
        <strain evidence="2">C57BL/6J</strain>
        <tissue evidence="2">Pancreas</tissue>
    </source>
</reference>
<organism evidence="2">
    <name type="scientific">Mus musculus</name>
    <name type="common">Mouse</name>
    <dbReference type="NCBI Taxonomy" id="10090"/>
    <lineage>
        <taxon>Eukaryota</taxon>
        <taxon>Metazoa</taxon>
        <taxon>Chordata</taxon>
        <taxon>Craniata</taxon>
        <taxon>Vertebrata</taxon>
        <taxon>Euteleostomi</taxon>
        <taxon>Mammalia</taxon>
        <taxon>Eutheria</taxon>
        <taxon>Euarchontoglires</taxon>
        <taxon>Glires</taxon>
        <taxon>Rodentia</taxon>
        <taxon>Myomorpha</taxon>
        <taxon>Muroidea</taxon>
        <taxon>Muridae</taxon>
        <taxon>Murinae</taxon>
        <taxon>Mus</taxon>
        <taxon>Mus</taxon>
    </lineage>
</organism>
<dbReference type="AGR" id="MGI:3647742"/>
<sequence length="103" mass="11364">MAVLHSHEQGLRISGPGTMPHPPAHHVPLLSTRLLQPEQDRLHLQFPQHCYRCGCGATVCLPWSRGSATSVGPRDTTHCICSSRPFWTGTWSLSRSCLIEPAL</sequence>
<reference evidence="2" key="2">
    <citation type="journal article" date="2000" name="Genome Res.">
        <title>Normalization and subtraction of cap-trapper-selected cDNAs to prepare full-length cDNA libraries for rapid discovery of new genes.</title>
        <authorList>
            <person name="Carninci P."/>
            <person name="Shibata Y."/>
            <person name="Hayatsu N."/>
            <person name="Sugahara Y."/>
            <person name="Shibata K."/>
            <person name="Itoh M."/>
            <person name="Konno H."/>
            <person name="Okazaki Y."/>
            <person name="Muramatsu M."/>
            <person name="Hayashizaki Y."/>
        </authorList>
    </citation>
    <scope>NUCLEOTIDE SEQUENCE</scope>
    <source>
        <strain evidence="2">C57BL/6J</strain>
        <tissue evidence="2">Pancreas</tissue>
    </source>
</reference>
<gene>
    <name evidence="3" type="primary">Gm10109</name>
    <name evidence="3" type="synonym">EG638411</name>
</gene>
<proteinExistence type="evidence at transcript level"/>
<accession>Q3V2G8</accession>
<evidence type="ECO:0000313" key="3">
    <source>
        <dbReference type="MGI" id="MGI:3647742"/>
    </source>
</evidence>
<feature type="region of interest" description="Disordered" evidence="1">
    <location>
        <begin position="1"/>
        <end position="24"/>
    </location>
</feature>
<feature type="compositionally biased region" description="Basic and acidic residues" evidence="1">
    <location>
        <begin position="1"/>
        <end position="10"/>
    </location>
</feature>
<reference evidence="2" key="5">
    <citation type="journal article" date="2002" name="Nature">
        <title>Analysis of the mouse transcriptome based on functional annotation of 60,770 full-length cDNAs.</title>
        <authorList>
            <consortium name="The FANTOM Consortium and the RIKEN Genome Exploration Research Group Phase I and II Team"/>
        </authorList>
    </citation>
    <scope>NUCLEOTIDE SEQUENCE</scope>
    <source>
        <strain evidence="2">C57BL/6J</strain>
        <tissue evidence="2">Pancreas</tissue>
    </source>
</reference>
<dbReference type="EMBL" id="AK131849">
    <property type="protein sequence ID" value="BAE20830.1"/>
    <property type="molecule type" value="mRNA"/>
</dbReference>
<reference evidence="2" key="4">
    <citation type="journal article" date="2001" name="Nature">
        <title>Functional annotation of a full-length mouse cDNA collection.</title>
        <authorList>
            <consortium name="The RIKEN Genome Exploration Research Group Phase II Team and the FANTOM Consortium"/>
        </authorList>
    </citation>
    <scope>NUCLEOTIDE SEQUENCE</scope>
    <source>
        <strain evidence="2">C57BL/6J</strain>
        <tissue evidence="2">Pancreas</tissue>
    </source>
</reference>
<reference evidence="2" key="6">
    <citation type="submission" date="2004-03" db="EMBL/GenBank/DDBJ databases">
        <authorList>
            <person name="Arakawa T."/>
            <person name="Carninci P."/>
            <person name="Fukuda S."/>
            <person name="Hashizume W."/>
            <person name="Hayashida K."/>
            <person name="Hori F."/>
            <person name="Iida J."/>
            <person name="Imamura K."/>
            <person name="Imotani K."/>
            <person name="Itoh M."/>
            <person name="Kanagawa S."/>
            <person name="Kawai J."/>
            <person name="Kojima M."/>
            <person name="Konno H."/>
            <person name="Murata M."/>
            <person name="Nakamura M."/>
            <person name="Ninomiya N."/>
            <person name="Nishiyori H."/>
            <person name="Nomura K."/>
            <person name="Ohno M."/>
            <person name="Sakazume N."/>
            <person name="Sano H."/>
            <person name="Sasaki D."/>
            <person name="Shibata K."/>
            <person name="Shiraki T."/>
            <person name="Tagami M."/>
            <person name="Tagami Y."/>
            <person name="Waki K."/>
            <person name="Watahiki A."/>
            <person name="Muramatsu M."/>
            <person name="Hayashizaki Y."/>
        </authorList>
    </citation>
    <scope>NUCLEOTIDE SEQUENCE</scope>
    <source>
        <strain evidence="2">C57BL/6J</strain>
        <tissue evidence="2">Pancreas</tissue>
    </source>
</reference>
<reference evidence="2" key="1">
    <citation type="journal article" date="1999" name="Methods Enzymol.">
        <title>High-efficiency full-length cDNA cloning.</title>
        <authorList>
            <person name="Carninci P."/>
            <person name="Hayashizaki Y."/>
        </authorList>
    </citation>
    <scope>NUCLEOTIDE SEQUENCE</scope>
    <source>
        <strain evidence="2">C57BL/6J</strain>
        <tissue evidence="2">Pancreas</tissue>
    </source>
</reference>
<evidence type="ECO:0000313" key="2">
    <source>
        <dbReference type="EMBL" id="BAE20830.1"/>
    </source>
</evidence>
<reference evidence="2" key="7">
    <citation type="journal article" date="2005" name="Science">
        <title>The Transcriptional Landscape of the Mammalian Genome.</title>
        <authorList>
            <consortium name="The FANTOM Consortium"/>
            <consortium name="Riken Genome Exploration Research Group and Genome Science Group (Genome Network Project Core Group)"/>
        </authorList>
    </citation>
    <scope>NUCLEOTIDE SEQUENCE</scope>
    <source>
        <strain evidence="2">C57BL/6J</strain>
        <tissue evidence="2">Pancreas</tissue>
    </source>
</reference>
<name>Q3V2G8_MOUSE</name>
<evidence type="ECO:0000256" key="1">
    <source>
        <dbReference type="SAM" id="MobiDB-lite"/>
    </source>
</evidence>
<dbReference type="MGI" id="MGI:3647742">
    <property type="gene designation" value="Gm10109"/>
</dbReference>
<dbReference type="AlphaFoldDB" id="Q3V2G8"/>
<reference evidence="2" key="8">
    <citation type="journal article" date="2005" name="Science">
        <title>Antisense Transcription in the Mammalian Transcriptome.</title>
        <authorList>
            <consortium name="RIKEN Genome Exploration Research Group and Genome Science Group (Genome Network Project Core Group) and the FANTOM Consortium"/>
        </authorList>
    </citation>
    <scope>NUCLEOTIDE SEQUENCE</scope>
    <source>
        <strain evidence="2">C57BL/6J</strain>
        <tissue evidence="2">Pancreas</tissue>
    </source>
</reference>